<dbReference type="InterPro" id="IPR001148">
    <property type="entry name" value="CA_dom"/>
</dbReference>
<dbReference type="EC" id="4.2.1.1" evidence="4 10"/>
<keyword evidence="7 10" id="KW-0862">Zinc</keyword>
<dbReference type="RefSeq" id="WP_040007800.1">
    <property type="nucleotide sequence ID" value="NZ_CP009574.1"/>
</dbReference>
<dbReference type="GO" id="GO:0008270">
    <property type="term" value="F:zinc ion binding"/>
    <property type="evidence" value="ECO:0007669"/>
    <property type="project" value="UniProtKB-UniRule"/>
</dbReference>
<keyword evidence="8 10" id="KW-0456">Lyase</keyword>
<evidence type="ECO:0000313" key="13">
    <source>
        <dbReference type="Proteomes" id="UP000029672"/>
    </source>
</evidence>
<dbReference type="Pfam" id="PF00194">
    <property type="entry name" value="Carb_anhydrase"/>
    <property type="match status" value="1"/>
</dbReference>
<evidence type="ECO:0000256" key="1">
    <source>
        <dbReference type="ARBA" id="ARBA00001947"/>
    </source>
</evidence>
<evidence type="ECO:0000256" key="3">
    <source>
        <dbReference type="ARBA" id="ARBA00010718"/>
    </source>
</evidence>
<comment type="similarity">
    <text evidence="3 10">Belongs to the alpha-carbonic anhydrase family.</text>
</comment>
<accession>A0A097EMD2</accession>
<evidence type="ECO:0000256" key="7">
    <source>
        <dbReference type="ARBA" id="ARBA00022833"/>
    </source>
</evidence>
<comment type="function">
    <text evidence="2 10">Reversible hydration of carbon dioxide.</text>
</comment>
<feature type="domain" description="Alpha-carbonic anhydrase" evidence="11">
    <location>
        <begin position="32"/>
        <end position="262"/>
    </location>
</feature>
<dbReference type="InterPro" id="IPR041891">
    <property type="entry name" value="Alpha_CA_prokaryot-like"/>
</dbReference>
<keyword evidence="6 10" id="KW-0479">Metal-binding</keyword>
<dbReference type="InterPro" id="IPR018338">
    <property type="entry name" value="Carbonic_anhydrase_a-class_CS"/>
</dbReference>
<evidence type="ECO:0000256" key="9">
    <source>
        <dbReference type="ARBA" id="ARBA00048348"/>
    </source>
</evidence>
<proteinExistence type="inferred from homology"/>
<dbReference type="STRING" id="1547445.LO80_01210"/>
<dbReference type="Proteomes" id="UP000029672">
    <property type="component" value="Chromosome"/>
</dbReference>
<keyword evidence="13" id="KW-1185">Reference proteome</keyword>
<dbReference type="PANTHER" id="PTHR18952">
    <property type="entry name" value="CARBONIC ANHYDRASE"/>
    <property type="match status" value="1"/>
</dbReference>
<dbReference type="PROSITE" id="PS00162">
    <property type="entry name" value="ALPHA_CA_1"/>
    <property type="match status" value="1"/>
</dbReference>
<dbReference type="CDD" id="cd03124">
    <property type="entry name" value="alpha_CA_prokaryotic_like"/>
    <property type="match status" value="1"/>
</dbReference>
<organism evidence="12 13">
    <name type="scientific">Candidatus Francisella endociliophora</name>
    <dbReference type="NCBI Taxonomy" id="653937"/>
    <lineage>
        <taxon>Bacteria</taxon>
        <taxon>Pseudomonadati</taxon>
        <taxon>Pseudomonadota</taxon>
        <taxon>Gammaproteobacteria</taxon>
        <taxon>Thiotrichales</taxon>
        <taxon>Francisellaceae</taxon>
        <taxon>Francisella</taxon>
    </lineage>
</organism>
<evidence type="ECO:0000259" key="11">
    <source>
        <dbReference type="PROSITE" id="PS51144"/>
    </source>
</evidence>
<comment type="catalytic activity">
    <reaction evidence="9 10">
        <text>hydrogencarbonate + H(+) = CO2 + H2O</text>
        <dbReference type="Rhea" id="RHEA:10748"/>
        <dbReference type="ChEBI" id="CHEBI:15377"/>
        <dbReference type="ChEBI" id="CHEBI:15378"/>
        <dbReference type="ChEBI" id="CHEBI:16526"/>
        <dbReference type="ChEBI" id="CHEBI:17544"/>
        <dbReference type="EC" id="4.2.1.1"/>
    </reaction>
</comment>
<dbReference type="eggNOG" id="COG3338">
    <property type="taxonomic scope" value="Bacteria"/>
</dbReference>
<sequence length="262" mass="30333">MNYKNLFKGMIIASSIGMFSFGYSDSNTTEHAHWGYLGSDGPEHWGELSSEYKECLSGKKQSPINIITTNTIKGTESDKIKIDYHLHVDEIWNNGHTIQIQFKPGSYIYIGKQKYELKQMHFHTPSENYLDGKEFPFEAHFVNISKDGKIAVLGLLYEYNKKGNQFIKEIWQHIPKKVGSTNKFDFTIHKDDNPIPNGHHSFYEFTGSLTTPPCTEGVKWVILKQKAYVSKEEVKTFEDILHFDNNRPLQKAYDRKIILEDE</sequence>
<name>A0A097EMD2_9GAMM</name>
<gene>
    <name evidence="12" type="ORF">LO80_01210</name>
</gene>
<evidence type="ECO:0000256" key="5">
    <source>
        <dbReference type="ARBA" id="ARBA00014628"/>
    </source>
</evidence>
<dbReference type="GO" id="GO:0004089">
    <property type="term" value="F:carbonate dehydratase activity"/>
    <property type="evidence" value="ECO:0007669"/>
    <property type="project" value="UniProtKB-UniRule"/>
</dbReference>
<dbReference type="AlphaFoldDB" id="A0A097EMD2"/>
<dbReference type="EMBL" id="CP009574">
    <property type="protein sequence ID" value="AIT08727.1"/>
    <property type="molecule type" value="Genomic_DNA"/>
</dbReference>
<dbReference type="PROSITE" id="PS51144">
    <property type="entry name" value="ALPHA_CA_2"/>
    <property type="match status" value="1"/>
</dbReference>
<evidence type="ECO:0000256" key="6">
    <source>
        <dbReference type="ARBA" id="ARBA00022723"/>
    </source>
</evidence>
<dbReference type="HOGENOM" id="CLU_039326_0_2_6"/>
<evidence type="ECO:0000256" key="10">
    <source>
        <dbReference type="RuleBase" id="RU367011"/>
    </source>
</evidence>
<protein>
    <recommendedName>
        <fullName evidence="5 10">Carbonic anhydrase</fullName>
        <ecNumber evidence="4 10">4.2.1.1</ecNumber>
    </recommendedName>
</protein>
<evidence type="ECO:0000256" key="2">
    <source>
        <dbReference type="ARBA" id="ARBA00002904"/>
    </source>
</evidence>
<dbReference type="PANTHER" id="PTHR18952:SF265">
    <property type="entry name" value="CARBONIC ANHYDRASE"/>
    <property type="match status" value="1"/>
</dbReference>
<dbReference type="Gene3D" id="3.10.200.10">
    <property type="entry name" value="Alpha carbonic anhydrase"/>
    <property type="match status" value="1"/>
</dbReference>
<evidence type="ECO:0000256" key="8">
    <source>
        <dbReference type="ARBA" id="ARBA00023239"/>
    </source>
</evidence>
<comment type="cofactor">
    <cofactor evidence="1 10">
        <name>Zn(2+)</name>
        <dbReference type="ChEBI" id="CHEBI:29105"/>
    </cofactor>
</comment>
<evidence type="ECO:0000256" key="4">
    <source>
        <dbReference type="ARBA" id="ARBA00012925"/>
    </source>
</evidence>
<dbReference type="SUPFAM" id="SSF51069">
    <property type="entry name" value="Carbonic anhydrase"/>
    <property type="match status" value="1"/>
</dbReference>
<dbReference type="InterPro" id="IPR023561">
    <property type="entry name" value="Carbonic_anhydrase_a-class"/>
</dbReference>
<dbReference type="KEGG" id="frf:LO80_01210"/>
<dbReference type="InterPro" id="IPR036398">
    <property type="entry name" value="CA_dom_sf"/>
</dbReference>
<reference evidence="12 13" key="1">
    <citation type="submission" date="2014-10" db="EMBL/GenBank/DDBJ databases">
        <title>Whole genome sequence of Francisella endociliophora strain FSC1006, isolated from a laboratory culture of the marine ciliate Euplotes raikovi.</title>
        <authorList>
            <person name="Granberg M."/>
            <person name="Backman S."/>
            <person name="Lundmark E."/>
            <person name="Nilsson E."/>
            <person name="Karlsson E."/>
            <person name="Thelaus J."/>
            <person name="Ohrman C."/>
            <person name="Larkeryd A."/>
            <person name="Stenberg P."/>
        </authorList>
    </citation>
    <scope>NUCLEOTIDE SEQUENCE [LARGE SCALE GENOMIC DNA]</scope>
    <source>
        <strain evidence="12 13">FSC1006</strain>
    </source>
</reference>
<dbReference type="SMART" id="SM01057">
    <property type="entry name" value="Carb_anhydrase"/>
    <property type="match status" value="1"/>
</dbReference>
<evidence type="ECO:0000313" key="12">
    <source>
        <dbReference type="EMBL" id="AIT08727.1"/>
    </source>
</evidence>
<dbReference type="OrthoDB" id="5327615at2"/>